<organism evidence="2 3">
    <name type="scientific">Cylindrobasidium torrendii FP15055 ss-10</name>
    <dbReference type="NCBI Taxonomy" id="1314674"/>
    <lineage>
        <taxon>Eukaryota</taxon>
        <taxon>Fungi</taxon>
        <taxon>Dikarya</taxon>
        <taxon>Basidiomycota</taxon>
        <taxon>Agaricomycotina</taxon>
        <taxon>Agaricomycetes</taxon>
        <taxon>Agaricomycetidae</taxon>
        <taxon>Agaricales</taxon>
        <taxon>Marasmiineae</taxon>
        <taxon>Physalacriaceae</taxon>
        <taxon>Cylindrobasidium</taxon>
    </lineage>
</organism>
<name>A0A0D7BFG4_9AGAR</name>
<gene>
    <name evidence="2" type="ORF">CYLTODRAFT_247363</name>
</gene>
<dbReference type="EMBL" id="KN880494">
    <property type="protein sequence ID" value="KIY68864.1"/>
    <property type="molecule type" value="Genomic_DNA"/>
</dbReference>
<dbReference type="Proteomes" id="UP000054007">
    <property type="component" value="Unassembled WGS sequence"/>
</dbReference>
<feature type="compositionally biased region" description="Polar residues" evidence="1">
    <location>
        <begin position="52"/>
        <end position="63"/>
    </location>
</feature>
<feature type="compositionally biased region" description="Polar residues" evidence="1">
    <location>
        <begin position="1"/>
        <end position="18"/>
    </location>
</feature>
<keyword evidence="3" id="KW-1185">Reference proteome</keyword>
<feature type="compositionally biased region" description="Polar residues" evidence="1">
    <location>
        <begin position="73"/>
        <end position="83"/>
    </location>
</feature>
<reference evidence="2 3" key="1">
    <citation type="journal article" date="2015" name="Fungal Genet. Biol.">
        <title>Evolution of novel wood decay mechanisms in Agaricales revealed by the genome sequences of Fistulina hepatica and Cylindrobasidium torrendii.</title>
        <authorList>
            <person name="Floudas D."/>
            <person name="Held B.W."/>
            <person name="Riley R."/>
            <person name="Nagy L.G."/>
            <person name="Koehler G."/>
            <person name="Ransdell A.S."/>
            <person name="Younus H."/>
            <person name="Chow J."/>
            <person name="Chiniquy J."/>
            <person name="Lipzen A."/>
            <person name="Tritt A."/>
            <person name="Sun H."/>
            <person name="Haridas S."/>
            <person name="LaButti K."/>
            <person name="Ohm R.A."/>
            <person name="Kues U."/>
            <person name="Blanchette R.A."/>
            <person name="Grigoriev I.V."/>
            <person name="Minto R.E."/>
            <person name="Hibbett D.S."/>
        </authorList>
    </citation>
    <scope>NUCLEOTIDE SEQUENCE [LARGE SCALE GENOMIC DNA]</scope>
    <source>
        <strain evidence="2 3">FP15055 ss-10</strain>
    </source>
</reference>
<evidence type="ECO:0000256" key="1">
    <source>
        <dbReference type="SAM" id="MobiDB-lite"/>
    </source>
</evidence>
<feature type="compositionally biased region" description="Basic and acidic residues" evidence="1">
    <location>
        <begin position="37"/>
        <end position="49"/>
    </location>
</feature>
<sequence length="83" mass="8782">MDLTLPEQQEATASSIATARQAPDHIADEPTVANQGRSDKGKAVDREPPTAESPNGNTSTSTKPARGTKRNIEGTNDNRPAEL</sequence>
<protein>
    <submittedName>
        <fullName evidence="2">Uncharacterized protein</fullName>
    </submittedName>
</protein>
<proteinExistence type="predicted"/>
<evidence type="ECO:0000313" key="2">
    <source>
        <dbReference type="EMBL" id="KIY68864.1"/>
    </source>
</evidence>
<accession>A0A0D7BFG4</accession>
<feature type="region of interest" description="Disordered" evidence="1">
    <location>
        <begin position="1"/>
        <end position="83"/>
    </location>
</feature>
<dbReference type="AlphaFoldDB" id="A0A0D7BFG4"/>
<evidence type="ECO:0000313" key="3">
    <source>
        <dbReference type="Proteomes" id="UP000054007"/>
    </source>
</evidence>